<evidence type="ECO:0000313" key="1">
    <source>
        <dbReference type="EMBL" id="CAJ2642777.1"/>
    </source>
</evidence>
<protein>
    <submittedName>
        <fullName evidence="1">Uncharacterized protein</fullName>
    </submittedName>
</protein>
<dbReference type="Proteomes" id="UP001177021">
    <property type="component" value="Unassembled WGS sequence"/>
</dbReference>
<accession>A0ACB0JGJ3</accession>
<comment type="caution">
    <text evidence="1">The sequence shown here is derived from an EMBL/GenBank/DDBJ whole genome shotgun (WGS) entry which is preliminary data.</text>
</comment>
<gene>
    <name evidence="1" type="ORF">MILVUS5_LOCUS12188</name>
</gene>
<proteinExistence type="predicted"/>
<name>A0ACB0JGJ3_TRIPR</name>
<keyword evidence="2" id="KW-1185">Reference proteome</keyword>
<dbReference type="EMBL" id="CASHSV030000034">
    <property type="protein sequence ID" value="CAJ2642777.1"/>
    <property type="molecule type" value="Genomic_DNA"/>
</dbReference>
<reference evidence="1" key="1">
    <citation type="submission" date="2023-10" db="EMBL/GenBank/DDBJ databases">
        <authorList>
            <person name="Rodriguez Cubillos JULIANA M."/>
            <person name="De Vega J."/>
        </authorList>
    </citation>
    <scope>NUCLEOTIDE SEQUENCE</scope>
</reference>
<evidence type="ECO:0000313" key="2">
    <source>
        <dbReference type="Proteomes" id="UP001177021"/>
    </source>
</evidence>
<organism evidence="1 2">
    <name type="scientific">Trifolium pratense</name>
    <name type="common">Red clover</name>
    <dbReference type="NCBI Taxonomy" id="57577"/>
    <lineage>
        <taxon>Eukaryota</taxon>
        <taxon>Viridiplantae</taxon>
        <taxon>Streptophyta</taxon>
        <taxon>Embryophyta</taxon>
        <taxon>Tracheophyta</taxon>
        <taxon>Spermatophyta</taxon>
        <taxon>Magnoliopsida</taxon>
        <taxon>eudicotyledons</taxon>
        <taxon>Gunneridae</taxon>
        <taxon>Pentapetalae</taxon>
        <taxon>rosids</taxon>
        <taxon>fabids</taxon>
        <taxon>Fabales</taxon>
        <taxon>Fabaceae</taxon>
        <taxon>Papilionoideae</taxon>
        <taxon>50 kb inversion clade</taxon>
        <taxon>NPAAA clade</taxon>
        <taxon>Hologalegina</taxon>
        <taxon>IRL clade</taxon>
        <taxon>Trifolieae</taxon>
        <taxon>Trifolium</taxon>
    </lineage>
</organism>
<sequence length="113" mass="13191">MVRFTRPLRKNYWLGLNEFADLSHQEFKNKYLGLKVDLSQRRETSNEEELTYRDVDSSKSVDWRKKGVVTPIKNQGQCGLLGIFQWLHGCIEIRECSVLASNNTRDIRGCKAR</sequence>